<keyword evidence="1 4" id="KW-0649">Protein kinase inhibitor</keyword>
<evidence type="ECO:0000256" key="1">
    <source>
        <dbReference type="ARBA" id="ARBA00023013"/>
    </source>
</evidence>
<proteinExistence type="predicted"/>
<accession>A0AAD7PD21</accession>
<dbReference type="EMBL" id="JARAOO010000011">
    <property type="protein sequence ID" value="KAJ7950340.1"/>
    <property type="molecule type" value="Genomic_DNA"/>
</dbReference>
<evidence type="ECO:0000313" key="4">
    <source>
        <dbReference type="EMBL" id="KAJ7950340.1"/>
    </source>
</evidence>
<protein>
    <submittedName>
        <fullName evidence="4">Cyclin-dependent protein kinase inhibitor SMR3</fullName>
    </submittedName>
</protein>
<dbReference type="GO" id="GO:0005634">
    <property type="term" value="C:nucleus"/>
    <property type="evidence" value="ECO:0007669"/>
    <property type="project" value="TreeGrafter"/>
</dbReference>
<gene>
    <name evidence="4" type="ORF">O6P43_026545</name>
</gene>
<comment type="caution">
    <text evidence="4">The sequence shown here is derived from an EMBL/GenBank/DDBJ whole genome shotgun (WGS) entry which is preliminary data.</text>
</comment>
<feature type="region of interest" description="Disordered" evidence="3">
    <location>
        <begin position="76"/>
        <end position="175"/>
    </location>
</feature>
<name>A0AAD7PD21_QUISA</name>
<keyword evidence="2" id="KW-0131">Cell cycle</keyword>
<dbReference type="GO" id="GO:0032875">
    <property type="term" value="P:regulation of DNA endoreduplication"/>
    <property type="evidence" value="ECO:0007669"/>
    <property type="project" value="InterPro"/>
</dbReference>
<organism evidence="4 5">
    <name type="scientific">Quillaja saponaria</name>
    <name type="common">Soap bark tree</name>
    <dbReference type="NCBI Taxonomy" id="32244"/>
    <lineage>
        <taxon>Eukaryota</taxon>
        <taxon>Viridiplantae</taxon>
        <taxon>Streptophyta</taxon>
        <taxon>Embryophyta</taxon>
        <taxon>Tracheophyta</taxon>
        <taxon>Spermatophyta</taxon>
        <taxon>Magnoliopsida</taxon>
        <taxon>eudicotyledons</taxon>
        <taxon>Gunneridae</taxon>
        <taxon>Pentapetalae</taxon>
        <taxon>rosids</taxon>
        <taxon>fabids</taxon>
        <taxon>Fabales</taxon>
        <taxon>Quillajaceae</taxon>
        <taxon>Quillaja</taxon>
    </lineage>
</organism>
<reference evidence="4" key="1">
    <citation type="journal article" date="2023" name="Science">
        <title>Elucidation of the pathway for biosynthesis of saponin adjuvants from the soapbark tree.</title>
        <authorList>
            <person name="Reed J."/>
            <person name="Orme A."/>
            <person name="El-Demerdash A."/>
            <person name="Owen C."/>
            <person name="Martin L.B.B."/>
            <person name="Misra R.C."/>
            <person name="Kikuchi S."/>
            <person name="Rejzek M."/>
            <person name="Martin A.C."/>
            <person name="Harkess A."/>
            <person name="Leebens-Mack J."/>
            <person name="Louveau T."/>
            <person name="Stephenson M.J."/>
            <person name="Osbourn A."/>
        </authorList>
    </citation>
    <scope>NUCLEOTIDE SEQUENCE</scope>
    <source>
        <strain evidence="4">S10</strain>
    </source>
</reference>
<dbReference type="PANTHER" id="PTHR33142:SF65">
    <property type="entry name" value="CYCLIN-DEPENDENT PROTEIN KINASE INHIBITOR SMR2-LIKE"/>
    <property type="match status" value="1"/>
</dbReference>
<keyword evidence="5" id="KW-1185">Reference proteome</keyword>
<evidence type="ECO:0000313" key="5">
    <source>
        <dbReference type="Proteomes" id="UP001163823"/>
    </source>
</evidence>
<evidence type="ECO:0000256" key="3">
    <source>
        <dbReference type="SAM" id="MobiDB-lite"/>
    </source>
</evidence>
<feature type="compositionally biased region" description="Acidic residues" evidence="3">
    <location>
        <begin position="76"/>
        <end position="88"/>
    </location>
</feature>
<feature type="compositionally biased region" description="Polar residues" evidence="3">
    <location>
        <begin position="143"/>
        <end position="156"/>
    </location>
</feature>
<evidence type="ECO:0000256" key="2">
    <source>
        <dbReference type="ARBA" id="ARBA00023306"/>
    </source>
</evidence>
<dbReference type="InterPro" id="IPR040389">
    <property type="entry name" value="SMR"/>
</dbReference>
<dbReference type="AlphaFoldDB" id="A0AAD7PD21"/>
<dbReference type="Proteomes" id="UP001163823">
    <property type="component" value="Chromosome 11"/>
</dbReference>
<dbReference type="GO" id="GO:0004860">
    <property type="term" value="F:protein kinase inhibitor activity"/>
    <property type="evidence" value="ECO:0007669"/>
    <property type="project" value="UniProtKB-KW"/>
</dbReference>
<feature type="compositionally biased region" description="Basic and acidic residues" evidence="3">
    <location>
        <begin position="166"/>
        <end position="175"/>
    </location>
</feature>
<dbReference type="KEGG" id="qsa:O6P43_026545"/>
<dbReference type="PANTHER" id="PTHR33142">
    <property type="entry name" value="CYCLIN-DEPENDENT PROTEIN KINASE INHIBITOR SMR13"/>
    <property type="match status" value="1"/>
</dbReference>
<feature type="compositionally biased region" description="Basic residues" evidence="3">
    <location>
        <begin position="112"/>
        <end position="122"/>
    </location>
</feature>
<sequence length="175" mass="20079">MVPHVANHVHRCIKFGRYLQPAELEQIFFESMSNSDFIVVKEGQLEDGTIFNIMKKPTLKLQLDECHQCQVQQDEAQDKDELIEDEELSGFRTPTSLDCRIPVTKQCPPAPRKPRPSLKRKAFNSNTHKNLIPLDLSKDDQSLFPTSQITTALSSDSHNKRMKKARREDCDDDAK</sequence>